<proteinExistence type="predicted"/>
<gene>
    <name evidence="1" type="ORF">DPMN_140431</name>
</gene>
<dbReference type="EMBL" id="JAIWYP010000006">
    <property type="protein sequence ID" value="KAH3812010.1"/>
    <property type="molecule type" value="Genomic_DNA"/>
</dbReference>
<sequence>MKFTASAIHAVNVISESHVGYGFATDGDRGVVVMESLLQYLLKEKVEQDGKEQTILTDAH</sequence>
<comment type="caution">
    <text evidence="1">The sequence shown here is derived from an EMBL/GenBank/DDBJ whole genome shotgun (WGS) entry which is preliminary data.</text>
</comment>
<protein>
    <submittedName>
        <fullName evidence="1">Uncharacterized protein</fullName>
    </submittedName>
</protein>
<reference evidence="1" key="1">
    <citation type="journal article" date="2019" name="bioRxiv">
        <title>The Genome of the Zebra Mussel, Dreissena polymorpha: A Resource for Invasive Species Research.</title>
        <authorList>
            <person name="McCartney M.A."/>
            <person name="Auch B."/>
            <person name="Kono T."/>
            <person name="Mallez S."/>
            <person name="Zhang Y."/>
            <person name="Obille A."/>
            <person name="Becker A."/>
            <person name="Abrahante J.E."/>
            <person name="Garbe J."/>
            <person name="Badalamenti J.P."/>
            <person name="Herman A."/>
            <person name="Mangelson H."/>
            <person name="Liachko I."/>
            <person name="Sullivan S."/>
            <person name="Sone E.D."/>
            <person name="Koren S."/>
            <person name="Silverstein K.A.T."/>
            <person name="Beckman K.B."/>
            <person name="Gohl D.M."/>
        </authorList>
    </citation>
    <scope>NUCLEOTIDE SEQUENCE</scope>
    <source>
        <strain evidence="1">Duluth1</strain>
        <tissue evidence="1">Whole animal</tissue>
    </source>
</reference>
<dbReference type="Proteomes" id="UP000828390">
    <property type="component" value="Unassembled WGS sequence"/>
</dbReference>
<name>A0A9D4GBI7_DREPO</name>
<evidence type="ECO:0000313" key="2">
    <source>
        <dbReference type="Proteomes" id="UP000828390"/>
    </source>
</evidence>
<evidence type="ECO:0000313" key="1">
    <source>
        <dbReference type="EMBL" id="KAH3812010.1"/>
    </source>
</evidence>
<organism evidence="1 2">
    <name type="scientific">Dreissena polymorpha</name>
    <name type="common">Zebra mussel</name>
    <name type="synonym">Mytilus polymorpha</name>
    <dbReference type="NCBI Taxonomy" id="45954"/>
    <lineage>
        <taxon>Eukaryota</taxon>
        <taxon>Metazoa</taxon>
        <taxon>Spiralia</taxon>
        <taxon>Lophotrochozoa</taxon>
        <taxon>Mollusca</taxon>
        <taxon>Bivalvia</taxon>
        <taxon>Autobranchia</taxon>
        <taxon>Heteroconchia</taxon>
        <taxon>Euheterodonta</taxon>
        <taxon>Imparidentia</taxon>
        <taxon>Neoheterodontei</taxon>
        <taxon>Myida</taxon>
        <taxon>Dreissenoidea</taxon>
        <taxon>Dreissenidae</taxon>
        <taxon>Dreissena</taxon>
    </lineage>
</organism>
<dbReference type="AlphaFoldDB" id="A0A9D4GBI7"/>
<reference evidence="1" key="2">
    <citation type="submission" date="2020-11" db="EMBL/GenBank/DDBJ databases">
        <authorList>
            <person name="McCartney M.A."/>
            <person name="Auch B."/>
            <person name="Kono T."/>
            <person name="Mallez S."/>
            <person name="Becker A."/>
            <person name="Gohl D.M."/>
            <person name="Silverstein K.A.T."/>
            <person name="Koren S."/>
            <person name="Bechman K.B."/>
            <person name="Herman A."/>
            <person name="Abrahante J.E."/>
            <person name="Garbe J."/>
        </authorList>
    </citation>
    <scope>NUCLEOTIDE SEQUENCE</scope>
    <source>
        <strain evidence="1">Duluth1</strain>
        <tissue evidence="1">Whole animal</tissue>
    </source>
</reference>
<keyword evidence="2" id="KW-1185">Reference proteome</keyword>
<accession>A0A9D4GBI7</accession>